<dbReference type="EMBL" id="AZIL01000279">
    <property type="protein sequence ID" value="EWM28555.1"/>
    <property type="molecule type" value="Genomic_DNA"/>
</dbReference>
<organism evidence="3 4">
    <name type="scientific">Nannochloropsis gaditana</name>
    <dbReference type="NCBI Taxonomy" id="72520"/>
    <lineage>
        <taxon>Eukaryota</taxon>
        <taxon>Sar</taxon>
        <taxon>Stramenopiles</taxon>
        <taxon>Ochrophyta</taxon>
        <taxon>Eustigmatophyceae</taxon>
        <taxon>Eustigmatales</taxon>
        <taxon>Monodopsidaceae</taxon>
        <taxon>Nannochloropsis</taxon>
    </lineage>
</organism>
<dbReference type="InterPro" id="IPR033113">
    <property type="entry name" value="PLA2_histidine"/>
</dbReference>
<dbReference type="GO" id="GO:0006644">
    <property type="term" value="P:phospholipid metabolic process"/>
    <property type="evidence" value="ECO:0007669"/>
    <property type="project" value="InterPro"/>
</dbReference>
<evidence type="ECO:0000313" key="3">
    <source>
        <dbReference type="EMBL" id="EWM28555.1"/>
    </source>
</evidence>
<dbReference type="Gene3D" id="1.20.90.10">
    <property type="entry name" value="Phospholipase A2 domain"/>
    <property type="match status" value="1"/>
</dbReference>
<dbReference type="GO" id="GO:0005509">
    <property type="term" value="F:calcium ion binding"/>
    <property type="evidence" value="ECO:0007669"/>
    <property type="project" value="InterPro"/>
</dbReference>
<keyword evidence="2" id="KW-0964">Secreted</keyword>
<accession>W7TN56</accession>
<comment type="caution">
    <text evidence="3">The sequence shown here is derived from an EMBL/GenBank/DDBJ whole genome shotgun (WGS) entry which is preliminary data.</text>
</comment>
<sequence>MHHLHTSVEAKSSLFSSSRFSESTTSSLNTAHSFSELGGPAGKHKAAVRSLGWRSIYMFVSLLALLGATGSQSKIVEFICKQLGGSNKCPAMPTCPAGEALRHKPHSKPSYDGCGTHGVKVSLSPTDFSSCCNLHDLCYGQCGSPKKECDEYFEGCMIAQCHREHHIPSNSSIDSHHHNPKRQSKELRRCVRAARLYYHGVYGFGCFAYRKAQKQHCECGPIGEGEEGEGIVRERLAGGRGGESLGGLYALMERAAQAMTPTAGAVHWKWEEFL</sequence>
<dbReference type="GO" id="GO:0005576">
    <property type="term" value="C:extracellular region"/>
    <property type="evidence" value="ECO:0007669"/>
    <property type="project" value="UniProtKB-SubCell"/>
</dbReference>
<evidence type="ECO:0000256" key="2">
    <source>
        <dbReference type="ARBA" id="ARBA00022525"/>
    </source>
</evidence>
<dbReference type="InterPro" id="IPR010711">
    <property type="entry name" value="PLA2G12"/>
</dbReference>
<dbReference type="GO" id="GO:0004623">
    <property type="term" value="F:phospholipase A2 activity"/>
    <property type="evidence" value="ECO:0007669"/>
    <property type="project" value="InterPro"/>
</dbReference>
<dbReference type="SUPFAM" id="SSF48619">
    <property type="entry name" value="Phospholipase A2, PLA2"/>
    <property type="match status" value="1"/>
</dbReference>
<name>W7TN56_9STRA</name>
<dbReference type="Proteomes" id="UP000019335">
    <property type="component" value="Chromosome 4"/>
</dbReference>
<comment type="subcellular location">
    <subcellularLocation>
        <location evidence="1">Secreted</location>
    </subcellularLocation>
</comment>
<proteinExistence type="predicted"/>
<dbReference type="GO" id="GO:0050482">
    <property type="term" value="P:arachidonate secretion"/>
    <property type="evidence" value="ECO:0007669"/>
    <property type="project" value="InterPro"/>
</dbReference>
<evidence type="ECO:0000256" key="1">
    <source>
        <dbReference type="ARBA" id="ARBA00004613"/>
    </source>
</evidence>
<gene>
    <name evidence="3" type="ORF">Naga_100009g65</name>
</gene>
<dbReference type="InterPro" id="IPR036444">
    <property type="entry name" value="PLipase_A2_dom_sf"/>
</dbReference>
<dbReference type="PROSITE" id="PS00118">
    <property type="entry name" value="PA2_HIS"/>
    <property type="match status" value="1"/>
</dbReference>
<protein>
    <submittedName>
        <fullName evidence="3">Secreted salivary gland</fullName>
    </submittedName>
</protein>
<keyword evidence="4" id="KW-1185">Reference proteome</keyword>
<dbReference type="AlphaFoldDB" id="W7TN56"/>
<evidence type="ECO:0000313" key="4">
    <source>
        <dbReference type="Proteomes" id="UP000019335"/>
    </source>
</evidence>
<dbReference type="PANTHER" id="PTHR12824:SF8">
    <property type="entry name" value="GXIVSPLA2, ISOFORM A"/>
    <property type="match status" value="1"/>
</dbReference>
<dbReference type="OrthoDB" id="3935740at2759"/>
<dbReference type="Pfam" id="PF06951">
    <property type="entry name" value="PLA2G12"/>
    <property type="match status" value="1"/>
</dbReference>
<reference evidence="3 4" key="1">
    <citation type="journal article" date="2014" name="Mol. Plant">
        <title>Chromosome Scale Genome Assembly and Transcriptome Profiling of Nannochloropsis gaditana in Nitrogen Depletion.</title>
        <authorList>
            <person name="Corteggiani Carpinelli E."/>
            <person name="Telatin A."/>
            <person name="Vitulo N."/>
            <person name="Forcato C."/>
            <person name="D'Angelo M."/>
            <person name="Schiavon R."/>
            <person name="Vezzi A."/>
            <person name="Giacometti G.M."/>
            <person name="Morosinotto T."/>
            <person name="Valle G."/>
        </authorList>
    </citation>
    <scope>NUCLEOTIDE SEQUENCE [LARGE SCALE GENOMIC DNA]</scope>
    <source>
        <strain evidence="3 4">B-31</strain>
    </source>
</reference>
<dbReference type="GO" id="GO:0016042">
    <property type="term" value="P:lipid catabolic process"/>
    <property type="evidence" value="ECO:0007669"/>
    <property type="project" value="InterPro"/>
</dbReference>
<dbReference type="PANTHER" id="PTHR12824">
    <property type="entry name" value="GROUP XII SECRETORY PHOSPHOLIPASE A2 FAMILY MEMBER"/>
    <property type="match status" value="1"/>
</dbReference>